<organism evidence="1 2">
    <name type="scientific">Blautia obeum</name>
    <dbReference type="NCBI Taxonomy" id="40520"/>
    <lineage>
        <taxon>Bacteria</taxon>
        <taxon>Bacillati</taxon>
        <taxon>Bacillota</taxon>
        <taxon>Clostridia</taxon>
        <taxon>Lachnospirales</taxon>
        <taxon>Lachnospiraceae</taxon>
        <taxon>Blautia</taxon>
    </lineage>
</organism>
<sequence length="147" mass="16936">MESHKTYQAINPVELAKISQELIVKNKTAYKHLATVLPVQQILDEIIPKLIKLYKGHVVQIVQFETDLSCINLAVLFDDSYTKEMHQAKMGKIHKAINSINDKYGPDTLTVINCNYRDVQDSNKNSSYIYKARNGTVIWEQEEKIRI</sequence>
<comment type="caution">
    <text evidence="1">The sequence shown here is derived from an EMBL/GenBank/DDBJ whole genome shotgun (WGS) entry which is preliminary data.</text>
</comment>
<dbReference type="AlphaFoldDB" id="A0A414S878"/>
<name>A0A414S878_9FIRM</name>
<gene>
    <name evidence="1" type="ORF">DW272_15785</name>
</gene>
<accession>A0A414S878</accession>
<evidence type="ECO:0000313" key="2">
    <source>
        <dbReference type="Proteomes" id="UP000284220"/>
    </source>
</evidence>
<dbReference type="RefSeq" id="WP_118012972.1">
    <property type="nucleotide sequence ID" value="NZ_JAAILP010000018.1"/>
</dbReference>
<dbReference type="Proteomes" id="UP000284220">
    <property type="component" value="Unassembled WGS sequence"/>
</dbReference>
<proteinExistence type="predicted"/>
<evidence type="ECO:0000313" key="1">
    <source>
        <dbReference type="EMBL" id="RHG14423.1"/>
    </source>
</evidence>
<reference evidence="1 2" key="1">
    <citation type="submission" date="2018-08" db="EMBL/GenBank/DDBJ databases">
        <title>A genome reference for cultivated species of the human gut microbiota.</title>
        <authorList>
            <person name="Zou Y."/>
            <person name="Xue W."/>
            <person name="Luo G."/>
        </authorList>
    </citation>
    <scope>NUCLEOTIDE SEQUENCE [LARGE SCALE GENOMIC DNA]</scope>
    <source>
        <strain evidence="1 2">AM22-9LB</strain>
    </source>
</reference>
<dbReference type="EMBL" id="QRHZ01000013">
    <property type="protein sequence ID" value="RHG14423.1"/>
    <property type="molecule type" value="Genomic_DNA"/>
</dbReference>
<protein>
    <submittedName>
        <fullName evidence="1">Uncharacterized protein</fullName>
    </submittedName>
</protein>